<accession>A0ABW5UUR6</accession>
<name>A0ABW5UUR6_9BURK</name>
<comment type="caution">
    <text evidence="1">The sequence shown here is derived from an EMBL/GenBank/DDBJ whole genome shotgun (WGS) entry which is preliminary data.</text>
</comment>
<dbReference type="RefSeq" id="WP_066483031.1">
    <property type="nucleotide sequence ID" value="NZ_BCNT01000020.1"/>
</dbReference>
<protein>
    <submittedName>
        <fullName evidence="1">Uncharacterized protein</fullName>
    </submittedName>
</protein>
<keyword evidence="2" id="KW-1185">Reference proteome</keyword>
<organism evidence="1 2">
    <name type="scientific">Comamonas terrae</name>
    <dbReference type="NCBI Taxonomy" id="673548"/>
    <lineage>
        <taxon>Bacteria</taxon>
        <taxon>Pseudomonadati</taxon>
        <taxon>Pseudomonadota</taxon>
        <taxon>Betaproteobacteria</taxon>
        <taxon>Burkholderiales</taxon>
        <taxon>Comamonadaceae</taxon>
        <taxon>Comamonas</taxon>
    </lineage>
</organism>
<dbReference type="EMBL" id="JBHUMV010000009">
    <property type="protein sequence ID" value="MFD2756160.1"/>
    <property type="molecule type" value="Genomic_DNA"/>
</dbReference>
<dbReference type="Proteomes" id="UP001597463">
    <property type="component" value="Unassembled WGS sequence"/>
</dbReference>
<evidence type="ECO:0000313" key="1">
    <source>
        <dbReference type="EMBL" id="MFD2756160.1"/>
    </source>
</evidence>
<proteinExistence type="predicted"/>
<gene>
    <name evidence="1" type="ORF">ACFSW6_18980</name>
</gene>
<reference evidence="2" key="1">
    <citation type="journal article" date="2019" name="Int. J. Syst. Evol. Microbiol.">
        <title>The Global Catalogue of Microorganisms (GCM) 10K type strain sequencing project: providing services to taxonomists for standard genome sequencing and annotation.</title>
        <authorList>
            <consortium name="The Broad Institute Genomics Platform"/>
            <consortium name="The Broad Institute Genome Sequencing Center for Infectious Disease"/>
            <person name="Wu L."/>
            <person name="Ma J."/>
        </authorList>
    </citation>
    <scope>NUCLEOTIDE SEQUENCE [LARGE SCALE GENOMIC DNA]</scope>
    <source>
        <strain evidence="2">TISTR 1906</strain>
    </source>
</reference>
<evidence type="ECO:0000313" key="2">
    <source>
        <dbReference type="Proteomes" id="UP001597463"/>
    </source>
</evidence>
<sequence>MIRPAIEVLGSGALKSYDMALYVLAHGYVVFDTTQQHARDLADEIEKLLALHHIEVEFGTGGSTRIIHFLLDVDSGYSFVEFARWVSMLSLR</sequence>